<dbReference type="InterPro" id="IPR052514">
    <property type="entry name" value="SAM-dependent_MTase"/>
</dbReference>
<accession>A0A6G7YMW4</accession>
<keyword evidence="2" id="KW-0808">Transferase</keyword>
<dbReference type="InterPro" id="IPR029063">
    <property type="entry name" value="SAM-dependent_MTases_sf"/>
</dbReference>
<dbReference type="InterPro" id="IPR006342">
    <property type="entry name" value="FkbM_mtfrase"/>
</dbReference>
<dbReference type="GO" id="GO:0032259">
    <property type="term" value="P:methylation"/>
    <property type="evidence" value="ECO:0007669"/>
    <property type="project" value="UniProtKB-KW"/>
</dbReference>
<dbReference type="Gene3D" id="3.40.50.150">
    <property type="entry name" value="Vaccinia Virus protein VP39"/>
    <property type="match status" value="1"/>
</dbReference>
<gene>
    <name evidence="2" type="ORF">G7077_03295</name>
</gene>
<proteinExistence type="predicted"/>
<dbReference type="AlphaFoldDB" id="A0A6G7YMW4"/>
<evidence type="ECO:0000313" key="2">
    <source>
        <dbReference type="EMBL" id="QIK78083.1"/>
    </source>
</evidence>
<dbReference type="EMBL" id="CP049869">
    <property type="protein sequence ID" value="QIK78083.1"/>
    <property type="molecule type" value="Genomic_DNA"/>
</dbReference>
<organism evidence="2 3">
    <name type="scientific">Sphingomonas piscis</name>
    <dbReference type="NCBI Taxonomy" id="2714943"/>
    <lineage>
        <taxon>Bacteria</taxon>
        <taxon>Pseudomonadati</taxon>
        <taxon>Pseudomonadota</taxon>
        <taxon>Alphaproteobacteria</taxon>
        <taxon>Sphingomonadales</taxon>
        <taxon>Sphingomonadaceae</taxon>
        <taxon>Sphingomonas</taxon>
    </lineage>
</organism>
<feature type="domain" description="Methyltransferase FkbM" evidence="1">
    <location>
        <begin position="46"/>
        <end position="193"/>
    </location>
</feature>
<dbReference type="SUPFAM" id="SSF53335">
    <property type="entry name" value="S-adenosyl-L-methionine-dependent methyltransferases"/>
    <property type="match status" value="1"/>
</dbReference>
<dbReference type="RefSeq" id="WP_166410477.1">
    <property type="nucleotide sequence ID" value="NZ_CP049869.1"/>
</dbReference>
<dbReference type="NCBIfam" id="TIGR01444">
    <property type="entry name" value="fkbM_fam"/>
    <property type="match status" value="1"/>
</dbReference>
<dbReference type="GO" id="GO:0008168">
    <property type="term" value="F:methyltransferase activity"/>
    <property type="evidence" value="ECO:0007669"/>
    <property type="project" value="UniProtKB-KW"/>
</dbReference>
<protein>
    <submittedName>
        <fullName evidence="2">FkbM family methyltransferase</fullName>
    </submittedName>
</protein>
<sequence length="221" mass="24976">MLQVGGLYFPDLENHFTRFGDQVHDYQKRDREAAYPFVKSWRRALDVGANVGIFSRDFASRFDEVVAFEPIPRVRECLTLNVPQNVRVEPCAIADEVGTLSMYPTAKNSGGSFICNHPQVMTPEGVQLKANRAIEVEVRTIDSYDFDAVDLIKLDIQGAEFAALVGARETILRHKPVIMVEEKGFSEAHDEFIRKAADLLVSYGMTPKEKAQSDRIYVFEN</sequence>
<keyword evidence="2" id="KW-0489">Methyltransferase</keyword>
<dbReference type="PANTHER" id="PTHR34203:SF15">
    <property type="entry name" value="SLL1173 PROTEIN"/>
    <property type="match status" value="1"/>
</dbReference>
<keyword evidence="3" id="KW-1185">Reference proteome</keyword>
<dbReference type="PANTHER" id="PTHR34203">
    <property type="entry name" value="METHYLTRANSFERASE, FKBM FAMILY PROTEIN"/>
    <property type="match status" value="1"/>
</dbReference>
<reference evidence="2 3" key="1">
    <citation type="submission" date="2020-03" db="EMBL/GenBank/DDBJ databases">
        <title>Sphingomonas sp. nov., isolated from fish.</title>
        <authorList>
            <person name="Hyun D.-W."/>
            <person name="Bae J.-W."/>
        </authorList>
    </citation>
    <scope>NUCLEOTIDE SEQUENCE [LARGE SCALE GENOMIC DNA]</scope>
    <source>
        <strain evidence="2 3">HDW15B</strain>
    </source>
</reference>
<evidence type="ECO:0000313" key="3">
    <source>
        <dbReference type="Proteomes" id="UP000503222"/>
    </source>
</evidence>
<evidence type="ECO:0000259" key="1">
    <source>
        <dbReference type="Pfam" id="PF05050"/>
    </source>
</evidence>
<name>A0A6G7YMW4_9SPHN</name>
<dbReference type="KEGG" id="spii:G7077_03295"/>
<dbReference type="Proteomes" id="UP000503222">
    <property type="component" value="Chromosome"/>
</dbReference>
<dbReference type="Pfam" id="PF05050">
    <property type="entry name" value="Methyltransf_21"/>
    <property type="match status" value="1"/>
</dbReference>